<reference evidence="4 5" key="1">
    <citation type="submission" date="2018-05" db="EMBL/GenBank/DDBJ databases">
        <title>A metagenomic window into the 2 km-deep terrestrial subsurface aquifer revealed taxonomically and functionally diverse microbial community comprising novel uncultured bacterial lineages.</title>
        <authorList>
            <person name="Kadnikov V.V."/>
            <person name="Mardanov A.V."/>
            <person name="Beletsky A.V."/>
            <person name="Banks D."/>
            <person name="Pimenov N.V."/>
            <person name="Frank Y.A."/>
            <person name="Karnachuk O.V."/>
            <person name="Ravin N.V."/>
        </authorList>
    </citation>
    <scope>NUCLEOTIDE SEQUENCE [LARGE SCALE GENOMIC DNA]</scope>
    <source>
        <strain evidence="4">BY</strain>
    </source>
</reference>
<dbReference type="UniPathway" id="UPA00056">
    <property type="reaction ID" value="UER00093"/>
</dbReference>
<gene>
    <name evidence="3" type="primary">ispD</name>
    <name evidence="4" type="ORF">BRCON_1020</name>
</gene>
<feature type="site" description="Transition state stabilizer" evidence="3">
    <location>
        <position position="24"/>
    </location>
</feature>
<dbReference type="Proteomes" id="UP000262583">
    <property type="component" value="Chromosome"/>
</dbReference>
<keyword evidence="3" id="KW-0414">Isoprene biosynthesis</keyword>
<evidence type="ECO:0000256" key="2">
    <source>
        <dbReference type="ARBA" id="ARBA00022695"/>
    </source>
</evidence>
<comment type="function">
    <text evidence="3">Catalyzes the formation of 4-diphosphocytidyl-2-C-methyl-D-erythritol from CTP and 2-C-methyl-D-erythritol 4-phosphate (MEP).</text>
</comment>
<dbReference type="InterPro" id="IPR034683">
    <property type="entry name" value="IspD/TarI"/>
</dbReference>
<dbReference type="Gene3D" id="3.90.550.10">
    <property type="entry name" value="Spore Coat Polysaccharide Biosynthesis Protein SpsA, Chain A"/>
    <property type="match status" value="1"/>
</dbReference>
<dbReference type="NCBIfam" id="TIGR00453">
    <property type="entry name" value="ispD"/>
    <property type="match status" value="1"/>
</dbReference>
<comment type="catalytic activity">
    <reaction evidence="3">
        <text>2-C-methyl-D-erythritol 4-phosphate + CTP + H(+) = 4-CDP-2-C-methyl-D-erythritol + diphosphate</text>
        <dbReference type="Rhea" id="RHEA:13429"/>
        <dbReference type="ChEBI" id="CHEBI:15378"/>
        <dbReference type="ChEBI" id="CHEBI:33019"/>
        <dbReference type="ChEBI" id="CHEBI:37563"/>
        <dbReference type="ChEBI" id="CHEBI:57823"/>
        <dbReference type="ChEBI" id="CHEBI:58262"/>
        <dbReference type="EC" id="2.7.7.60"/>
    </reaction>
</comment>
<organism evidence="4 5">
    <name type="scientific">Sumerlaea chitinivorans</name>
    <dbReference type="NCBI Taxonomy" id="2250252"/>
    <lineage>
        <taxon>Bacteria</taxon>
        <taxon>Candidatus Sumerlaeota</taxon>
        <taxon>Candidatus Sumerlaeia</taxon>
        <taxon>Candidatus Sumerlaeales</taxon>
        <taxon>Candidatus Sumerlaeaceae</taxon>
        <taxon>Candidatus Sumerlaea</taxon>
    </lineage>
</organism>
<comment type="similarity">
    <text evidence="3">Belongs to the IspD/TarI cytidylyltransferase family. IspD subfamily.</text>
</comment>
<dbReference type="EC" id="2.7.7.60" evidence="3"/>
<dbReference type="CDD" id="cd02516">
    <property type="entry name" value="CDP-ME_synthetase"/>
    <property type="match status" value="1"/>
</dbReference>
<dbReference type="InterPro" id="IPR001228">
    <property type="entry name" value="IspD"/>
</dbReference>
<evidence type="ECO:0000256" key="1">
    <source>
        <dbReference type="ARBA" id="ARBA00022679"/>
    </source>
</evidence>
<feature type="site" description="Positions MEP for the nucleophilic attack" evidence="3">
    <location>
        <position position="210"/>
    </location>
</feature>
<sequence length="248" mass="26958">MNVECGIVLVAAGQGQRMGSVIPKQFLPLCGMPLYLWSLHYFQALPAVREIVVVVPAGYERRVAEETAQLRLSKVRSCVRGGELRQDSVEIGVHALSSDCPLVGIHDAARPFPPQNFDELLQAAFATGAALFAVPVTDTLKRVTGEAVEATVDRTSLWAAQTPQIFRRDLLAAALAHAREQKCTVTDDAAAVEAMGIHPQIVVGSRWNLKVTTHEDWPVAEFLAQKLERFFVQSLNARDSSCGGSPSI</sequence>
<dbReference type="FunFam" id="3.90.550.10:FF:000003">
    <property type="entry name" value="2-C-methyl-D-erythritol 4-phosphate cytidylyltransferase"/>
    <property type="match status" value="1"/>
</dbReference>
<evidence type="ECO:0000313" key="4">
    <source>
        <dbReference type="EMBL" id="AXA35797.1"/>
    </source>
</evidence>
<dbReference type="Pfam" id="PF01128">
    <property type="entry name" value="IspD"/>
    <property type="match status" value="1"/>
</dbReference>
<dbReference type="GO" id="GO:0019288">
    <property type="term" value="P:isopentenyl diphosphate biosynthetic process, methylerythritol 4-phosphate pathway"/>
    <property type="evidence" value="ECO:0007669"/>
    <property type="project" value="UniProtKB-UniRule"/>
</dbReference>
<feature type="site" description="Transition state stabilizer" evidence="3">
    <location>
        <position position="17"/>
    </location>
</feature>
<dbReference type="KEGG" id="schv:BRCON_1020"/>
<keyword evidence="2 3" id="KW-0548">Nucleotidyltransferase</keyword>
<keyword evidence="1 3" id="KW-0808">Transferase</keyword>
<protein>
    <recommendedName>
        <fullName evidence="3">2-C-methyl-D-erythritol 4-phosphate cytidylyltransferase</fullName>
        <ecNumber evidence="3">2.7.7.60</ecNumber>
    </recommendedName>
    <alternativeName>
        <fullName evidence="3">4-diphosphocytidyl-2C-methyl-D-erythritol synthase</fullName>
    </alternativeName>
    <alternativeName>
        <fullName evidence="3">MEP cytidylyltransferase</fullName>
        <shortName evidence="3">MCT</shortName>
    </alternativeName>
</protein>
<feature type="site" description="Positions MEP for the nucleophilic attack" evidence="3">
    <location>
        <position position="154"/>
    </location>
</feature>
<dbReference type="SUPFAM" id="SSF53448">
    <property type="entry name" value="Nucleotide-diphospho-sugar transferases"/>
    <property type="match status" value="1"/>
</dbReference>
<dbReference type="PANTHER" id="PTHR32125">
    <property type="entry name" value="2-C-METHYL-D-ERYTHRITOL 4-PHOSPHATE CYTIDYLYLTRANSFERASE, CHLOROPLASTIC"/>
    <property type="match status" value="1"/>
</dbReference>
<dbReference type="AlphaFoldDB" id="A0A2Z4Y3L6"/>
<dbReference type="PANTHER" id="PTHR32125:SF4">
    <property type="entry name" value="2-C-METHYL-D-ERYTHRITOL 4-PHOSPHATE CYTIDYLYLTRANSFERASE, CHLOROPLASTIC"/>
    <property type="match status" value="1"/>
</dbReference>
<name>A0A2Z4Y3L6_SUMC1</name>
<dbReference type="GO" id="GO:0050518">
    <property type="term" value="F:2-C-methyl-D-erythritol 4-phosphate cytidylyltransferase activity"/>
    <property type="evidence" value="ECO:0007669"/>
    <property type="project" value="UniProtKB-UniRule"/>
</dbReference>
<dbReference type="InterPro" id="IPR050088">
    <property type="entry name" value="IspD/TarI_cytidylyltransf_bact"/>
</dbReference>
<dbReference type="InterPro" id="IPR029044">
    <property type="entry name" value="Nucleotide-diphossugar_trans"/>
</dbReference>
<evidence type="ECO:0000256" key="3">
    <source>
        <dbReference type="HAMAP-Rule" id="MF_00108"/>
    </source>
</evidence>
<evidence type="ECO:0000313" key="5">
    <source>
        <dbReference type="Proteomes" id="UP000262583"/>
    </source>
</evidence>
<dbReference type="EMBL" id="CP030759">
    <property type="protein sequence ID" value="AXA35797.1"/>
    <property type="molecule type" value="Genomic_DNA"/>
</dbReference>
<accession>A0A2Z4Y3L6</accession>
<comment type="pathway">
    <text evidence="3">Isoprenoid biosynthesis; isopentenyl diphosphate biosynthesis via DXP pathway; isopentenyl diphosphate from 1-deoxy-D-xylulose 5-phosphate: step 2/6.</text>
</comment>
<dbReference type="HAMAP" id="MF_00108">
    <property type="entry name" value="IspD"/>
    <property type="match status" value="1"/>
</dbReference>
<proteinExistence type="inferred from homology"/>